<comment type="caution">
    <text evidence="4">The sequence shown here is derived from an EMBL/GenBank/DDBJ whole genome shotgun (WGS) entry which is preliminary data.</text>
</comment>
<feature type="transmembrane region" description="Helical" evidence="1">
    <location>
        <begin position="89"/>
        <end position="110"/>
    </location>
</feature>
<dbReference type="PANTHER" id="PTHR30273:SF2">
    <property type="entry name" value="PROTEIN FECR"/>
    <property type="match status" value="1"/>
</dbReference>
<dbReference type="InterPro" id="IPR006860">
    <property type="entry name" value="FecR"/>
</dbReference>
<protein>
    <submittedName>
        <fullName evidence="4">DUF4974 domain-containing protein</fullName>
    </submittedName>
</protein>
<evidence type="ECO:0000259" key="2">
    <source>
        <dbReference type="Pfam" id="PF04773"/>
    </source>
</evidence>
<keyword evidence="1" id="KW-1133">Transmembrane helix</keyword>
<name>A0A413IK08_9BACT</name>
<feature type="domain" description="FecR protein" evidence="2">
    <location>
        <begin position="190"/>
        <end position="280"/>
    </location>
</feature>
<feature type="domain" description="Protein FecR C-terminal" evidence="3">
    <location>
        <begin position="322"/>
        <end position="390"/>
    </location>
</feature>
<dbReference type="Gene3D" id="3.55.50.30">
    <property type="match status" value="1"/>
</dbReference>
<dbReference type="InterPro" id="IPR032508">
    <property type="entry name" value="FecR_C"/>
</dbReference>
<keyword evidence="1" id="KW-0472">Membrane</keyword>
<dbReference type="OrthoDB" id="1099963at2"/>
<evidence type="ECO:0000313" key="5">
    <source>
        <dbReference type="Proteomes" id="UP000286063"/>
    </source>
</evidence>
<evidence type="ECO:0000259" key="3">
    <source>
        <dbReference type="Pfam" id="PF16344"/>
    </source>
</evidence>
<accession>A0A413IK08</accession>
<dbReference type="Proteomes" id="UP000286063">
    <property type="component" value="Unassembled WGS sequence"/>
</dbReference>
<dbReference type="InterPro" id="IPR012373">
    <property type="entry name" value="Ferrdict_sens_TM"/>
</dbReference>
<proteinExistence type="predicted"/>
<dbReference type="RefSeq" id="WP_117722510.1">
    <property type="nucleotide sequence ID" value="NZ_CAUGOG010000061.1"/>
</dbReference>
<keyword evidence="1" id="KW-0812">Transmembrane</keyword>
<dbReference type="AlphaFoldDB" id="A0A413IK08"/>
<dbReference type="PANTHER" id="PTHR30273">
    <property type="entry name" value="PERIPLASMIC SIGNAL SENSOR AND SIGMA FACTOR ACTIVATOR FECR-RELATED"/>
    <property type="match status" value="1"/>
</dbReference>
<reference evidence="4 5" key="1">
    <citation type="submission" date="2018-08" db="EMBL/GenBank/DDBJ databases">
        <title>A genome reference for cultivated species of the human gut microbiota.</title>
        <authorList>
            <person name="Zou Y."/>
            <person name="Xue W."/>
            <person name="Luo G."/>
        </authorList>
    </citation>
    <scope>NUCLEOTIDE SEQUENCE [LARGE SCALE GENOMIC DNA]</scope>
    <source>
        <strain evidence="4 5">OF02-7</strain>
    </source>
</reference>
<dbReference type="GO" id="GO:0016989">
    <property type="term" value="F:sigma factor antagonist activity"/>
    <property type="evidence" value="ECO:0007669"/>
    <property type="project" value="TreeGrafter"/>
</dbReference>
<dbReference type="Gene3D" id="2.60.120.1440">
    <property type="match status" value="1"/>
</dbReference>
<dbReference type="EMBL" id="QSCR01000032">
    <property type="protein sequence ID" value="RGY14093.1"/>
    <property type="molecule type" value="Genomic_DNA"/>
</dbReference>
<sequence length="392" mass="45017">MMGKDLGISIEEKVHRIKAYLDETLTPEEEAEFRRWLSASVANRVLLDRIRDERILLNKIRFSLKNNKGKGWGNIQKKIRKRPNVFVRFMRYAAVLVAIVLVSVTVYQVVDYPKEDDDKLFVQEYPMPIKGGYKAYLELTTGERLVLDTLNKVIARVEGAMIKTENAGTVIIDGQKTDSVMEKSEYNRLVIPRGGEYKIVLADGSQVWINSQSVLEFPAYFVKGERRVRLKGEAYFEVSKDVEKPFIVEVENKEIRVLGTSFNVNDYDGKFVTTLVTGKVDVRVGDENYILDPSMQICVENGNAVLNKVNTNEFTAWKDGLFVFKKQKLQDVLDILSRWYDIVVFYQNADLKELHFTGTIERHNDIAEVVKFLEKTDMVNFTINGKTLVVSK</sequence>
<evidence type="ECO:0000256" key="1">
    <source>
        <dbReference type="SAM" id="Phobius"/>
    </source>
</evidence>
<gene>
    <name evidence="4" type="ORF">DXA50_15185</name>
</gene>
<dbReference type="Pfam" id="PF16344">
    <property type="entry name" value="FecR_C"/>
    <property type="match status" value="1"/>
</dbReference>
<dbReference type="Pfam" id="PF04773">
    <property type="entry name" value="FecR"/>
    <property type="match status" value="1"/>
</dbReference>
<organism evidence="4 5">
    <name type="scientific">Butyricimonas virosa</name>
    <dbReference type="NCBI Taxonomy" id="544645"/>
    <lineage>
        <taxon>Bacteria</taxon>
        <taxon>Pseudomonadati</taxon>
        <taxon>Bacteroidota</taxon>
        <taxon>Bacteroidia</taxon>
        <taxon>Bacteroidales</taxon>
        <taxon>Odoribacteraceae</taxon>
        <taxon>Butyricimonas</taxon>
    </lineage>
</organism>
<evidence type="ECO:0000313" key="4">
    <source>
        <dbReference type="EMBL" id="RGY14093.1"/>
    </source>
</evidence>